<dbReference type="Proteomes" id="UP000230066">
    <property type="component" value="Unassembled WGS sequence"/>
</dbReference>
<gene>
    <name evidence="1" type="ORF">D915_002942</name>
</gene>
<proteinExistence type="predicted"/>
<name>A0A4E0RFH9_FASHE</name>
<keyword evidence="2" id="KW-1185">Reference proteome</keyword>
<evidence type="ECO:0000313" key="2">
    <source>
        <dbReference type="Proteomes" id="UP000230066"/>
    </source>
</evidence>
<dbReference type="EMBL" id="JXXN02000778">
    <property type="protein sequence ID" value="THD26336.1"/>
    <property type="molecule type" value="Genomic_DNA"/>
</dbReference>
<evidence type="ECO:0008006" key="3">
    <source>
        <dbReference type="Google" id="ProtNLM"/>
    </source>
</evidence>
<sequence>MHRDTNQTKSRTALFCPAVPTLKAFFYPGDDFALWAFRAKTHLQDTPPEHLWQYLIPLLDGVAARQFLATAVPILSGPDIICPALEELFALYELSPAFLEKLLERRRHLAESVDEYAACLRVLATKAYPKASKEVRDEHILGPFTTGISDPKTKEDFLPNVPTSLQSALLRTRKLEARTEALRQSPKVKIADIPPAVFKPQPSRRPSVSYPGQRPYCRHCRKFGSRSQHCGHNPATHYTGRLMAANGTIKPIPGQMAGSVSIGRRTIQHHFLCADVAWEAALGMDFLRAHLIVTDFDRQRSVVNKRPGPIGQLIAALKMDSSLINEMLLGECVDRETNR</sequence>
<reference evidence="1" key="1">
    <citation type="submission" date="2019-03" db="EMBL/GenBank/DDBJ databases">
        <title>Improved annotation for the trematode Fasciola hepatica.</title>
        <authorList>
            <person name="Choi Y.-J."/>
            <person name="Martin J."/>
            <person name="Mitreva M."/>
        </authorList>
    </citation>
    <scope>NUCLEOTIDE SEQUENCE [LARGE SCALE GENOMIC DNA]</scope>
</reference>
<comment type="caution">
    <text evidence="1">The sequence shown here is derived from an EMBL/GenBank/DDBJ whole genome shotgun (WGS) entry which is preliminary data.</text>
</comment>
<organism evidence="1 2">
    <name type="scientific">Fasciola hepatica</name>
    <name type="common">Liver fluke</name>
    <dbReference type="NCBI Taxonomy" id="6192"/>
    <lineage>
        <taxon>Eukaryota</taxon>
        <taxon>Metazoa</taxon>
        <taxon>Spiralia</taxon>
        <taxon>Lophotrochozoa</taxon>
        <taxon>Platyhelminthes</taxon>
        <taxon>Trematoda</taxon>
        <taxon>Digenea</taxon>
        <taxon>Plagiorchiida</taxon>
        <taxon>Echinostomata</taxon>
        <taxon>Echinostomatoidea</taxon>
        <taxon>Fasciolidae</taxon>
        <taxon>Fasciola</taxon>
    </lineage>
</organism>
<evidence type="ECO:0000313" key="1">
    <source>
        <dbReference type="EMBL" id="THD26336.1"/>
    </source>
</evidence>
<dbReference type="AlphaFoldDB" id="A0A4E0RFH9"/>
<accession>A0A4E0RFH9</accession>
<protein>
    <recommendedName>
        <fullName evidence="3">Retrotransposon gag domain-containing protein</fullName>
    </recommendedName>
</protein>